<dbReference type="RefSeq" id="WP_068993594.1">
    <property type="nucleotide sequence ID" value="NZ_CP012418.1"/>
</dbReference>
<feature type="signal peptide" evidence="1">
    <location>
        <begin position="1"/>
        <end position="28"/>
    </location>
</feature>
<dbReference type="KEGG" id="ksd:KS2013_2091"/>
<name>A0A1B3BDA1_9GAMM</name>
<evidence type="ECO:0000313" key="3">
    <source>
        <dbReference type="Proteomes" id="UP000094147"/>
    </source>
</evidence>
<proteinExistence type="predicted"/>
<dbReference type="Proteomes" id="UP000094147">
    <property type="component" value="Chromosome"/>
</dbReference>
<sequence length="166" mass="18245" precursor="true">MNLSIMLKNTSLGIIAATALTMAAVSHADQPTEPLENVKLFGVVDTVNETSDIQRLQPTSSSITQEHNDGLTVLTLSQTFINNSDSELVGYYHLPLPNPGALLNYEVTSSQDKEALSEPQQLTLQQGESITYKVRYELNPQLLVGFHQTVQPEFSPELMETSIAQN</sequence>
<reference evidence="3" key="1">
    <citation type="submission" date="2015-08" db="EMBL/GenBank/DDBJ databases">
        <authorList>
            <person name="Kim K.M."/>
        </authorList>
    </citation>
    <scope>NUCLEOTIDE SEQUENCE [LARGE SCALE GENOMIC DNA]</scope>
    <source>
        <strain evidence="3">KCTC 23892</strain>
    </source>
</reference>
<evidence type="ECO:0000256" key="1">
    <source>
        <dbReference type="SAM" id="SignalP"/>
    </source>
</evidence>
<organism evidence="2 3">
    <name type="scientific">Kangiella sediminilitoris</name>
    <dbReference type="NCBI Taxonomy" id="1144748"/>
    <lineage>
        <taxon>Bacteria</taxon>
        <taxon>Pseudomonadati</taxon>
        <taxon>Pseudomonadota</taxon>
        <taxon>Gammaproteobacteria</taxon>
        <taxon>Kangiellales</taxon>
        <taxon>Kangiellaceae</taxon>
        <taxon>Kangiella</taxon>
    </lineage>
</organism>
<feature type="chain" id="PRO_5008544196" description="DUF4426 domain-containing protein" evidence="1">
    <location>
        <begin position="29"/>
        <end position="166"/>
    </location>
</feature>
<evidence type="ECO:0000313" key="2">
    <source>
        <dbReference type="EMBL" id="AOE50796.1"/>
    </source>
</evidence>
<protein>
    <recommendedName>
        <fullName evidence="4">DUF4426 domain-containing protein</fullName>
    </recommendedName>
</protein>
<dbReference type="EMBL" id="CP012418">
    <property type="protein sequence ID" value="AOE50796.1"/>
    <property type="molecule type" value="Genomic_DNA"/>
</dbReference>
<keyword evidence="3" id="KW-1185">Reference proteome</keyword>
<keyword evidence="1" id="KW-0732">Signal</keyword>
<evidence type="ECO:0008006" key="4">
    <source>
        <dbReference type="Google" id="ProtNLM"/>
    </source>
</evidence>
<gene>
    <name evidence="2" type="ORF">KS2013_2091</name>
</gene>
<dbReference type="OrthoDB" id="6195330at2"/>
<accession>A0A1B3BDA1</accession>
<dbReference type="STRING" id="1144748.KS2013_2091"/>
<dbReference type="AlphaFoldDB" id="A0A1B3BDA1"/>